<proteinExistence type="predicted"/>
<protein>
    <submittedName>
        <fullName evidence="1">Uncharacterized protein</fullName>
    </submittedName>
</protein>
<dbReference type="Proteomes" id="UP000656042">
    <property type="component" value="Unassembled WGS sequence"/>
</dbReference>
<sequence length="112" mass="12733">MPVTRVPVTRVPGKRPGHTIGIIEAVANWEYARLEYRAAGTFGADRFMDWTATFHHPGGVLRWGTDERYDDLRHLNRAGAAGWQVYDRAPIHVVNEPHRLAAVTYSMRRVVP</sequence>
<evidence type="ECO:0000313" key="2">
    <source>
        <dbReference type="Proteomes" id="UP000656042"/>
    </source>
</evidence>
<comment type="caution">
    <text evidence="1">The sequence shown here is derived from an EMBL/GenBank/DDBJ whole genome shotgun (WGS) entry which is preliminary data.</text>
</comment>
<reference evidence="1" key="2">
    <citation type="submission" date="2020-09" db="EMBL/GenBank/DDBJ databases">
        <authorList>
            <person name="Sun Q."/>
            <person name="Zhou Y."/>
        </authorList>
    </citation>
    <scope>NUCLEOTIDE SEQUENCE</scope>
    <source>
        <strain evidence="1">CGMCC 4.7299</strain>
    </source>
</reference>
<accession>A0A8J3FSE6</accession>
<reference evidence="1" key="1">
    <citation type="journal article" date="2014" name="Int. J. Syst. Evol. Microbiol.">
        <title>Complete genome sequence of Corynebacterium casei LMG S-19264T (=DSM 44701T), isolated from a smear-ripened cheese.</title>
        <authorList>
            <consortium name="US DOE Joint Genome Institute (JGI-PGF)"/>
            <person name="Walter F."/>
            <person name="Albersmeier A."/>
            <person name="Kalinowski J."/>
            <person name="Ruckert C."/>
        </authorList>
    </citation>
    <scope>NUCLEOTIDE SEQUENCE</scope>
    <source>
        <strain evidence="1">CGMCC 4.7299</strain>
    </source>
</reference>
<name>A0A8J3FSE6_9ACTN</name>
<dbReference type="AlphaFoldDB" id="A0A8J3FSE6"/>
<gene>
    <name evidence="1" type="ORF">GCM10012284_59180</name>
</gene>
<keyword evidence="2" id="KW-1185">Reference proteome</keyword>
<dbReference type="EMBL" id="BMMX01000053">
    <property type="protein sequence ID" value="GGL16809.1"/>
    <property type="molecule type" value="Genomic_DNA"/>
</dbReference>
<evidence type="ECO:0000313" key="1">
    <source>
        <dbReference type="EMBL" id="GGL16809.1"/>
    </source>
</evidence>
<organism evidence="1 2">
    <name type="scientific">Mangrovihabitans endophyticus</name>
    <dbReference type="NCBI Taxonomy" id="1751298"/>
    <lineage>
        <taxon>Bacteria</taxon>
        <taxon>Bacillati</taxon>
        <taxon>Actinomycetota</taxon>
        <taxon>Actinomycetes</taxon>
        <taxon>Micromonosporales</taxon>
        <taxon>Micromonosporaceae</taxon>
        <taxon>Mangrovihabitans</taxon>
    </lineage>
</organism>